<keyword evidence="2" id="KW-1185">Reference proteome</keyword>
<sequence>MAVFTKIETLQLIYPPKFKTMTLMRLPINWNQWRSQNKKRYSEEQIIKAIKKSGLERHAGGTAASEEPA</sequence>
<dbReference type="EMBL" id="JBHRSD010000013">
    <property type="protein sequence ID" value="MFC3032500.1"/>
    <property type="molecule type" value="Genomic_DNA"/>
</dbReference>
<gene>
    <name evidence="1" type="ORF">ACFOEE_08220</name>
</gene>
<accession>A0ABV7CIN9</accession>
<proteinExistence type="predicted"/>
<reference evidence="2" key="1">
    <citation type="journal article" date="2019" name="Int. J. Syst. Evol. Microbiol.">
        <title>The Global Catalogue of Microorganisms (GCM) 10K type strain sequencing project: providing services to taxonomists for standard genome sequencing and annotation.</title>
        <authorList>
            <consortium name="The Broad Institute Genomics Platform"/>
            <consortium name="The Broad Institute Genome Sequencing Center for Infectious Disease"/>
            <person name="Wu L."/>
            <person name="Ma J."/>
        </authorList>
    </citation>
    <scope>NUCLEOTIDE SEQUENCE [LARGE SCALE GENOMIC DNA]</scope>
    <source>
        <strain evidence="2">KCTC 42730</strain>
    </source>
</reference>
<comment type="caution">
    <text evidence="1">The sequence shown here is derived from an EMBL/GenBank/DDBJ whole genome shotgun (WGS) entry which is preliminary data.</text>
</comment>
<organism evidence="1 2">
    <name type="scientific">Pseudoalteromonas fenneropenaei</name>
    <dbReference type="NCBI Taxonomy" id="1737459"/>
    <lineage>
        <taxon>Bacteria</taxon>
        <taxon>Pseudomonadati</taxon>
        <taxon>Pseudomonadota</taxon>
        <taxon>Gammaproteobacteria</taxon>
        <taxon>Alteromonadales</taxon>
        <taxon>Pseudoalteromonadaceae</taxon>
        <taxon>Pseudoalteromonas</taxon>
    </lineage>
</organism>
<protein>
    <submittedName>
        <fullName evidence="1">Uncharacterized protein</fullName>
    </submittedName>
</protein>
<evidence type="ECO:0000313" key="2">
    <source>
        <dbReference type="Proteomes" id="UP001595453"/>
    </source>
</evidence>
<dbReference type="RefSeq" id="WP_377123069.1">
    <property type="nucleotide sequence ID" value="NZ_JBHRSD010000013.1"/>
</dbReference>
<name>A0ABV7CIN9_9GAMM</name>
<evidence type="ECO:0000313" key="1">
    <source>
        <dbReference type="EMBL" id="MFC3032500.1"/>
    </source>
</evidence>
<dbReference type="Proteomes" id="UP001595453">
    <property type="component" value="Unassembled WGS sequence"/>
</dbReference>